<dbReference type="EMBL" id="MT143060">
    <property type="protein sequence ID" value="QJA92358.1"/>
    <property type="molecule type" value="Genomic_DNA"/>
</dbReference>
<dbReference type="AlphaFoldDB" id="A0A6M3LH32"/>
<name>A0A6M3LH32_9ZZZZ</name>
<evidence type="ECO:0000313" key="1">
    <source>
        <dbReference type="EMBL" id="QJA92358.1"/>
    </source>
</evidence>
<dbReference type="InterPro" id="IPR036388">
    <property type="entry name" value="WH-like_DNA-bd_sf"/>
</dbReference>
<dbReference type="Gene3D" id="1.10.10.10">
    <property type="entry name" value="Winged helix-like DNA-binding domain superfamily/Winged helix DNA-binding domain"/>
    <property type="match status" value="1"/>
</dbReference>
<accession>A0A6M3LH32</accession>
<reference evidence="1" key="1">
    <citation type="submission" date="2020-03" db="EMBL/GenBank/DDBJ databases">
        <title>The deep terrestrial virosphere.</title>
        <authorList>
            <person name="Holmfeldt K."/>
            <person name="Nilsson E."/>
            <person name="Simone D."/>
            <person name="Lopez-Fernandez M."/>
            <person name="Wu X."/>
            <person name="de Brujin I."/>
            <person name="Lundin D."/>
            <person name="Andersson A."/>
            <person name="Bertilsson S."/>
            <person name="Dopson M."/>
        </authorList>
    </citation>
    <scope>NUCLEOTIDE SEQUENCE</scope>
    <source>
        <strain evidence="1">MM415B04715</strain>
    </source>
</reference>
<gene>
    <name evidence="1" type="ORF">MM415B04715_0007</name>
</gene>
<organism evidence="1">
    <name type="scientific">viral metagenome</name>
    <dbReference type="NCBI Taxonomy" id="1070528"/>
    <lineage>
        <taxon>unclassified sequences</taxon>
        <taxon>metagenomes</taxon>
        <taxon>organismal metagenomes</taxon>
    </lineage>
</organism>
<sequence length="285" mass="33140">MAFIPNTTPTPNWLYNGEMKKMNETELKVVLYITRKTLGWIDNSGQRKDRDWISQKQFMEKTGMSNRAISTAIETCLIHGWIEAYDRTGKELNTAEKRSGNRVYYRLGNMFRKKISCEVNSQDNKPVKLTTQTCEVDDIKPVKNVHSTKETLTKETNTNDCETIVSPLKQSLKPKEKKNFTDQPFSFKQSLEGMQVGDQRHLQIIALYWQFKNIIAENKDQYATLLGKELKAARDLKGFSDKQITEIMEYLEHNETFKWNLQSVLKYVGEDLSRITAIKNKKYEG</sequence>
<proteinExistence type="predicted"/>
<protein>
    <submittedName>
        <fullName evidence="1">Putative DNA replication initiation protein</fullName>
    </submittedName>
</protein>